<name>A0A1I0RL95_9BACT</name>
<accession>A0A1I0RL95</accession>
<reference evidence="2" key="1">
    <citation type="submission" date="2016-10" db="EMBL/GenBank/DDBJ databases">
        <authorList>
            <person name="Varghese N."/>
            <person name="Submissions S."/>
        </authorList>
    </citation>
    <scope>NUCLEOTIDE SEQUENCE [LARGE SCALE GENOMIC DNA]</scope>
    <source>
        <strain evidence="2">DSM 3695</strain>
    </source>
</reference>
<dbReference type="EMBL" id="FOJG01000001">
    <property type="protein sequence ID" value="SEW41805.1"/>
    <property type="molecule type" value="Genomic_DNA"/>
</dbReference>
<dbReference type="Proteomes" id="UP000199310">
    <property type="component" value="Unassembled WGS sequence"/>
</dbReference>
<evidence type="ECO:0000313" key="1">
    <source>
        <dbReference type="EMBL" id="SEW41805.1"/>
    </source>
</evidence>
<dbReference type="OrthoDB" id="669743at2"/>
<dbReference type="InterPro" id="IPR036390">
    <property type="entry name" value="WH_DNA-bd_sf"/>
</dbReference>
<evidence type="ECO:0008006" key="3">
    <source>
        <dbReference type="Google" id="ProtNLM"/>
    </source>
</evidence>
<organism evidence="1 2">
    <name type="scientific">Chitinophaga arvensicola</name>
    <dbReference type="NCBI Taxonomy" id="29529"/>
    <lineage>
        <taxon>Bacteria</taxon>
        <taxon>Pseudomonadati</taxon>
        <taxon>Bacteroidota</taxon>
        <taxon>Chitinophagia</taxon>
        <taxon>Chitinophagales</taxon>
        <taxon>Chitinophagaceae</taxon>
        <taxon>Chitinophaga</taxon>
    </lineage>
</organism>
<dbReference type="RefSeq" id="WP_089896039.1">
    <property type="nucleotide sequence ID" value="NZ_FOJG01000001.1"/>
</dbReference>
<dbReference type="Gene3D" id="1.10.10.10">
    <property type="entry name" value="Winged helix-like DNA-binding domain superfamily/Winged helix DNA-binding domain"/>
    <property type="match status" value="1"/>
</dbReference>
<dbReference type="AlphaFoldDB" id="A0A1I0RL95"/>
<dbReference type="STRING" id="29529.SAMN04488122_3029"/>
<gene>
    <name evidence="1" type="ORF">SAMN04488122_3029</name>
</gene>
<sequence length="141" mass="16664">MQSEIAEKLPIGWYLKEADSLITHFTNNAFETYQINRFHWQVLKNIDTHGKISKELYYHQVNRFLSEKELDELLESLIVRNWIQFSANHYSFTDTGKQEYIAIEALQLKNKEKVMEGISTEEYLAAINFLEKMIRNMGGKI</sequence>
<evidence type="ECO:0000313" key="2">
    <source>
        <dbReference type="Proteomes" id="UP000199310"/>
    </source>
</evidence>
<keyword evidence="2" id="KW-1185">Reference proteome</keyword>
<proteinExistence type="predicted"/>
<dbReference type="SUPFAM" id="SSF46785">
    <property type="entry name" value="Winged helix' DNA-binding domain"/>
    <property type="match status" value="1"/>
</dbReference>
<dbReference type="InterPro" id="IPR036388">
    <property type="entry name" value="WH-like_DNA-bd_sf"/>
</dbReference>
<protein>
    <recommendedName>
        <fullName evidence="3">DNA-binding transcriptional regulator, MarR family</fullName>
    </recommendedName>
</protein>